<accession>A0AAN4YS41</accession>
<organism evidence="1 2">
    <name type="scientific">Aspergillus oryzae</name>
    <name type="common">Yellow koji mold</name>
    <dbReference type="NCBI Taxonomy" id="5062"/>
    <lineage>
        <taxon>Eukaryota</taxon>
        <taxon>Fungi</taxon>
        <taxon>Dikarya</taxon>
        <taxon>Ascomycota</taxon>
        <taxon>Pezizomycotina</taxon>
        <taxon>Eurotiomycetes</taxon>
        <taxon>Eurotiomycetidae</taxon>
        <taxon>Eurotiales</taxon>
        <taxon>Aspergillaceae</taxon>
        <taxon>Aspergillus</taxon>
        <taxon>Aspergillus subgen. Circumdati</taxon>
    </lineage>
</organism>
<evidence type="ECO:0000313" key="2">
    <source>
        <dbReference type="Proteomes" id="UP001165205"/>
    </source>
</evidence>
<dbReference type="Proteomes" id="UP001165205">
    <property type="component" value="Unassembled WGS sequence"/>
</dbReference>
<dbReference type="EMBL" id="BSYA01000192">
    <property type="protein sequence ID" value="GMG36213.1"/>
    <property type="molecule type" value="Genomic_DNA"/>
</dbReference>
<dbReference type="AlphaFoldDB" id="A0AAN4YS41"/>
<proteinExistence type="predicted"/>
<name>A0AAN4YS41_ASPOZ</name>
<reference evidence="1" key="1">
    <citation type="submission" date="2023-04" db="EMBL/GenBank/DDBJ databases">
        <title>Aspergillus oryzae NBRC 4228.</title>
        <authorList>
            <person name="Ichikawa N."/>
            <person name="Sato H."/>
            <person name="Tonouchi N."/>
        </authorList>
    </citation>
    <scope>NUCLEOTIDE SEQUENCE</scope>
    <source>
        <strain evidence="1">NBRC 4228</strain>
    </source>
</reference>
<comment type="caution">
    <text evidence="1">The sequence shown here is derived from an EMBL/GenBank/DDBJ whole genome shotgun (WGS) entry which is preliminary data.</text>
</comment>
<evidence type="ECO:0000313" key="1">
    <source>
        <dbReference type="EMBL" id="GMG36213.1"/>
    </source>
</evidence>
<protein>
    <submittedName>
        <fullName evidence="1">Unnamed protein product</fullName>
    </submittedName>
</protein>
<sequence length="103" mass="11441">MQHLIAAMLRPDVFATVVVESWNTAVSVLSAHEHLSLSVGRCLNKLRLMWGKVGDIQASISHEVLADCDMGWRDVFQYLGFEAEMSLFGMDDSVGLGDIDWSL</sequence>
<gene>
    <name evidence="1" type="ORF">Aory04_001129000</name>
</gene>